<dbReference type="Pfam" id="PF03703">
    <property type="entry name" value="bPH_2"/>
    <property type="match status" value="3"/>
</dbReference>
<dbReference type="RefSeq" id="WP_368630310.1">
    <property type="nucleotide sequence ID" value="NZ_JAYWLU010000006.1"/>
</dbReference>
<feature type="transmembrane region" description="Helical" evidence="2">
    <location>
        <begin position="77"/>
        <end position="107"/>
    </location>
</feature>
<dbReference type="InterPro" id="IPR005182">
    <property type="entry name" value="YdbS-like_PH"/>
</dbReference>
<keyword evidence="2" id="KW-1133">Transmembrane helix</keyword>
<evidence type="ECO:0000256" key="1">
    <source>
        <dbReference type="SAM" id="MobiDB-lite"/>
    </source>
</evidence>
<dbReference type="InterPro" id="IPR014529">
    <property type="entry name" value="UCP026631"/>
</dbReference>
<dbReference type="PIRSF" id="PIRSF026631">
    <property type="entry name" value="UCP026631"/>
    <property type="match status" value="1"/>
</dbReference>
<dbReference type="Proteomes" id="UP001558481">
    <property type="component" value="Unassembled WGS sequence"/>
</dbReference>
<dbReference type="PANTHER" id="PTHR34473:SF2">
    <property type="entry name" value="UPF0699 TRANSMEMBRANE PROTEIN YDBT"/>
    <property type="match status" value="1"/>
</dbReference>
<proteinExistence type="predicted"/>
<gene>
    <name evidence="4" type="ORF">VVR66_07375</name>
</gene>
<feature type="domain" description="YdbS-like PH" evidence="3">
    <location>
        <begin position="104"/>
        <end position="182"/>
    </location>
</feature>
<keyword evidence="2" id="KW-0812">Transmembrane</keyword>
<evidence type="ECO:0000313" key="5">
    <source>
        <dbReference type="Proteomes" id="UP001558481"/>
    </source>
</evidence>
<feature type="transmembrane region" description="Helical" evidence="2">
    <location>
        <begin position="40"/>
        <end position="65"/>
    </location>
</feature>
<accession>A0ABV3V1D3</accession>
<feature type="domain" description="YdbS-like PH" evidence="3">
    <location>
        <begin position="472"/>
        <end position="545"/>
    </location>
</feature>
<organism evidence="4 5">
    <name type="scientific">Kocuria carniphila</name>
    <dbReference type="NCBI Taxonomy" id="262208"/>
    <lineage>
        <taxon>Bacteria</taxon>
        <taxon>Bacillati</taxon>
        <taxon>Actinomycetota</taxon>
        <taxon>Actinomycetes</taxon>
        <taxon>Micrococcales</taxon>
        <taxon>Micrococcaceae</taxon>
        <taxon>Kocuria</taxon>
    </lineage>
</organism>
<feature type="transmembrane region" description="Helical" evidence="2">
    <location>
        <begin position="321"/>
        <end position="341"/>
    </location>
</feature>
<evidence type="ECO:0000256" key="2">
    <source>
        <dbReference type="SAM" id="Phobius"/>
    </source>
</evidence>
<sequence length="574" mass="63054">MSAPGMNDPQTSAPFDQEAPQPAPEGEWLRVHPLTPYVRSWLLIVALVWGVGNVFLDDVLAAVVYGDPLDVDFAGTVQLVGLGLVAAVLCGVVGLVIGLGVLSWWFTRYQITPDHVRFRNGAIFRTQRQARLDRVQGIDIERKFLPRIFGLASLKFDVADGGSTALELSYLRRDKARELRHRLLGAVREASRSGTVTHGDTKGLHGSDDAAGSCFGAPNPVAAAHRPAPWDHSPQAQEHRALLAQHGAGSSLTADEERSREVRAAQRLGLLTDQDDQDQQRRVFTVPTSRVLLSLLLSWSTVSAVFFAVVAVVVWQWNPEALRVLIPSYLPVVIMIVSGLYNRLESSWGFTLSQVQVGVRVRSGLLNERSSTIPVGRVQALQVSKPMLWRVFDGHRVKVITAGKGGADDLEGLRSLVLPVGSPENVAEILELVLPLAEPPTELVRDGLNGIDGDQNYTISPRRARWVDPLTWRRTGFAMDNAVLAMRWGRLNRNVSVIPHHKTQSLGLQQGPVDRRMKLASIHAHMIAGPVTTAIYHLDVQQSRALLARQTGLARAARDRVNQDSAHHSRGEIQ</sequence>
<reference evidence="4 5" key="1">
    <citation type="journal article" date="2024" name="Fungal Genet. Biol.">
        <title>The porcine skin microbiome exhibits broad fungal antagonism.</title>
        <authorList>
            <person name="De La Cruz K.F."/>
            <person name="Townsend E.C."/>
            <person name="Alex Cheong J.Z."/>
            <person name="Salamzade R."/>
            <person name="Liu A."/>
            <person name="Sandstrom S."/>
            <person name="Davila E."/>
            <person name="Huang L."/>
            <person name="Xu K.H."/>
            <person name="Wu S.Y."/>
            <person name="Meudt J.J."/>
            <person name="Shanmuganayagam D."/>
            <person name="Gibson A.L.F."/>
            <person name="Kalan L.R."/>
        </authorList>
    </citation>
    <scope>NUCLEOTIDE SEQUENCE [LARGE SCALE GENOMIC DNA]</scope>
    <source>
        <strain evidence="4 5">LK2625</strain>
    </source>
</reference>
<evidence type="ECO:0000313" key="4">
    <source>
        <dbReference type="EMBL" id="MEX3594529.1"/>
    </source>
</evidence>
<keyword evidence="5" id="KW-1185">Reference proteome</keyword>
<feature type="domain" description="YdbS-like PH" evidence="3">
    <location>
        <begin position="359"/>
        <end position="429"/>
    </location>
</feature>
<comment type="caution">
    <text evidence="4">The sequence shown here is derived from an EMBL/GenBank/DDBJ whole genome shotgun (WGS) entry which is preliminary data.</text>
</comment>
<feature type="transmembrane region" description="Helical" evidence="2">
    <location>
        <begin position="291"/>
        <end position="315"/>
    </location>
</feature>
<dbReference type="EMBL" id="JAYWLU010000006">
    <property type="protein sequence ID" value="MEX3594529.1"/>
    <property type="molecule type" value="Genomic_DNA"/>
</dbReference>
<evidence type="ECO:0000259" key="3">
    <source>
        <dbReference type="Pfam" id="PF03703"/>
    </source>
</evidence>
<protein>
    <submittedName>
        <fullName evidence="4">PH domain-containing protein</fullName>
    </submittedName>
</protein>
<feature type="region of interest" description="Disordered" evidence="1">
    <location>
        <begin position="1"/>
        <end position="23"/>
    </location>
</feature>
<dbReference type="PANTHER" id="PTHR34473">
    <property type="entry name" value="UPF0699 TRANSMEMBRANE PROTEIN YDBS"/>
    <property type="match status" value="1"/>
</dbReference>
<name>A0ABV3V1D3_9MICC</name>
<keyword evidence="2" id="KW-0472">Membrane</keyword>